<protein>
    <submittedName>
        <fullName evidence="1">Uncharacterized protein</fullName>
    </submittedName>
</protein>
<dbReference type="InterPro" id="IPR036418">
    <property type="entry name" value="Cyt_c_oxidase_su6a_sf"/>
</dbReference>
<dbReference type="SUPFAM" id="SSF81411">
    <property type="entry name" value="Mitochondrial cytochrome c oxidase subunit VIa"/>
    <property type="match status" value="1"/>
</dbReference>
<accession>A0A7S2G097</accession>
<dbReference type="Gene3D" id="4.10.95.10">
    <property type="entry name" value="Cytochrome c oxidase, subunit VIa"/>
    <property type="match status" value="1"/>
</dbReference>
<sequence length="106" mass="11862">MSLLNRGARVMIPKVLQRSSTRAMSGGHCPVQAEADMNNWIKISVVAIGGVSVAGVVIGYLESQHHHHEAPPRSFKKIRAKPYPWECSDCTLFDLECWKECRANKE</sequence>
<proteinExistence type="predicted"/>
<evidence type="ECO:0000313" key="1">
    <source>
        <dbReference type="EMBL" id="CAD9424991.1"/>
    </source>
</evidence>
<dbReference type="AlphaFoldDB" id="A0A7S2G097"/>
<organism evidence="1">
    <name type="scientific">Octactis speculum</name>
    <dbReference type="NCBI Taxonomy" id="3111310"/>
    <lineage>
        <taxon>Eukaryota</taxon>
        <taxon>Sar</taxon>
        <taxon>Stramenopiles</taxon>
        <taxon>Ochrophyta</taxon>
        <taxon>Dictyochophyceae</taxon>
        <taxon>Dictyochales</taxon>
        <taxon>Dictyochaceae</taxon>
        <taxon>Octactis</taxon>
    </lineage>
</organism>
<name>A0A7S2G097_9STRA</name>
<gene>
    <name evidence="1" type="ORF">DSPE1174_LOCUS14567</name>
</gene>
<reference evidence="1" key="1">
    <citation type="submission" date="2021-01" db="EMBL/GenBank/DDBJ databases">
        <authorList>
            <person name="Corre E."/>
            <person name="Pelletier E."/>
            <person name="Niang G."/>
            <person name="Scheremetjew M."/>
            <person name="Finn R."/>
            <person name="Kale V."/>
            <person name="Holt S."/>
            <person name="Cochrane G."/>
            <person name="Meng A."/>
            <person name="Brown T."/>
            <person name="Cohen L."/>
        </authorList>
    </citation>
    <scope>NUCLEOTIDE SEQUENCE</scope>
    <source>
        <strain evidence="1">CCMP1381</strain>
    </source>
</reference>
<dbReference type="EMBL" id="HBGS01028690">
    <property type="protein sequence ID" value="CAD9424991.1"/>
    <property type="molecule type" value="Transcribed_RNA"/>
</dbReference>